<reference evidence="3" key="2">
    <citation type="submission" date="2020-09" db="EMBL/GenBank/DDBJ databases">
        <authorList>
            <person name="Sun Q."/>
            <person name="Sedlacek I."/>
        </authorList>
    </citation>
    <scope>NUCLEOTIDE SEQUENCE</scope>
    <source>
        <strain evidence="3">CCM 7684</strain>
    </source>
</reference>
<dbReference type="RefSeq" id="WP_188409388.1">
    <property type="nucleotide sequence ID" value="NZ_BMCP01000002.1"/>
</dbReference>
<organism evidence="3 4">
    <name type="scientific">Agaricicola taiwanensis</name>
    <dbReference type="NCBI Taxonomy" id="591372"/>
    <lineage>
        <taxon>Bacteria</taxon>
        <taxon>Pseudomonadati</taxon>
        <taxon>Pseudomonadota</taxon>
        <taxon>Alphaproteobacteria</taxon>
        <taxon>Rhodobacterales</taxon>
        <taxon>Paracoccaceae</taxon>
        <taxon>Agaricicola</taxon>
    </lineage>
</organism>
<dbReference type="Proteomes" id="UP000602745">
    <property type="component" value="Unassembled WGS sequence"/>
</dbReference>
<keyword evidence="1" id="KW-0812">Transmembrane</keyword>
<dbReference type="EMBL" id="BMCP01000002">
    <property type="protein sequence ID" value="GGE40845.1"/>
    <property type="molecule type" value="Genomic_DNA"/>
</dbReference>
<feature type="domain" description="Putative Flp pilus-assembly TadG-like N-terminal" evidence="2">
    <location>
        <begin position="13"/>
        <end position="56"/>
    </location>
</feature>
<keyword evidence="1" id="KW-0472">Membrane</keyword>
<evidence type="ECO:0000313" key="4">
    <source>
        <dbReference type="Proteomes" id="UP000602745"/>
    </source>
</evidence>
<dbReference type="Gene3D" id="3.40.50.410">
    <property type="entry name" value="von Willebrand factor, type A domain"/>
    <property type="match status" value="1"/>
</dbReference>
<accession>A0A8J2VUG6</accession>
<dbReference type="InterPro" id="IPR028087">
    <property type="entry name" value="Tad_N"/>
</dbReference>
<dbReference type="SUPFAM" id="SSF53300">
    <property type="entry name" value="vWA-like"/>
    <property type="match status" value="1"/>
</dbReference>
<comment type="caution">
    <text evidence="3">The sequence shown here is derived from an EMBL/GenBank/DDBJ whole genome shotgun (WGS) entry which is preliminary data.</text>
</comment>
<proteinExistence type="predicted"/>
<dbReference type="AlphaFoldDB" id="A0A8J2VUG6"/>
<keyword evidence="4" id="KW-1185">Reference proteome</keyword>
<gene>
    <name evidence="3" type="ORF">GCM10007276_17770</name>
</gene>
<protein>
    <submittedName>
        <fullName evidence="3">Membrane protein</fullName>
    </submittedName>
</protein>
<feature type="transmembrane region" description="Helical" evidence="1">
    <location>
        <begin position="15"/>
        <end position="36"/>
    </location>
</feature>
<name>A0A8J2VUG6_9RHOB</name>
<evidence type="ECO:0000313" key="3">
    <source>
        <dbReference type="EMBL" id="GGE40845.1"/>
    </source>
</evidence>
<evidence type="ECO:0000259" key="2">
    <source>
        <dbReference type="Pfam" id="PF13400"/>
    </source>
</evidence>
<reference evidence="3" key="1">
    <citation type="journal article" date="2014" name="Int. J. Syst. Evol. Microbiol.">
        <title>Complete genome sequence of Corynebacterium casei LMG S-19264T (=DSM 44701T), isolated from a smear-ripened cheese.</title>
        <authorList>
            <consortium name="US DOE Joint Genome Institute (JGI-PGF)"/>
            <person name="Walter F."/>
            <person name="Albersmeier A."/>
            <person name="Kalinowski J."/>
            <person name="Ruckert C."/>
        </authorList>
    </citation>
    <scope>NUCLEOTIDE SEQUENCE</scope>
    <source>
        <strain evidence="3">CCM 7684</strain>
    </source>
</reference>
<dbReference type="InterPro" id="IPR036465">
    <property type="entry name" value="vWFA_dom_sf"/>
</dbReference>
<dbReference type="Pfam" id="PF13400">
    <property type="entry name" value="Tad"/>
    <property type="match status" value="1"/>
</dbReference>
<sequence length="410" mass="44993">MSLVSRFGQDQRGNIAMMFGLSILPVVIAMGLALDYTRASDLKTRLQAAADYAALATMNKDNQGKSLAELENDAEALFQSSLDPRDAARLRNVKARVTTTDEDKKSLLLTFDGDIENALMPVAGIDTTTVTGSVSVNMGAARQPLRYHFLIDTSDSMGLAADDFSRDALRAVTPSETHPQGCEFACHLKMSSEPATYLEVARGIQGMKLRIDVAKSGIERALDMAEARESGQTAPFSFSLYSISDDLKTIIAPTTDKRAVRDALSQVDIGYKSPAEAATFFDKTLPNAAWQFRNHETSDVIILVTDGVQSARGKKNEDGTNDVRMIDLTYCDDLKKGGRKLAVIYTEYRPIQGDATYDATVANFRDQIEDRLRQCASSPDLFEMGDAPEDIVKAFETLFKKTYDVLRLAT</sequence>
<keyword evidence="1" id="KW-1133">Transmembrane helix</keyword>
<evidence type="ECO:0000256" key="1">
    <source>
        <dbReference type="SAM" id="Phobius"/>
    </source>
</evidence>